<dbReference type="Proteomes" id="UP000325684">
    <property type="component" value="Unassembled WGS sequence"/>
</dbReference>
<keyword evidence="6 13" id="KW-0004">4Fe-4S</keyword>
<dbReference type="EC" id="4.2.1.33" evidence="13"/>
<organism evidence="15 16">
    <name type="scientific">Microvirga brassicacearum</name>
    <dbReference type="NCBI Taxonomy" id="2580413"/>
    <lineage>
        <taxon>Bacteria</taxon>
        <taxon>Pseudomonadati</taxon>
        <taxon>Pseudomonadota</taxon>
        <taxon>Alphaproteobacteria</taxon>
        <taxon>Hyphomicrobiales</taxon>
        <taxon>Methylobacteriaceae</taxon>
        <taxon>Microvirga</taxon>
    </lineage>
</organism>
<dbReference type="AlphaFoldDB" id="A0A5N3PI89"/>
<dbReference type="OrthoDB" id="9802769at2"/>
<dbReference type="PROSITE" id="PS00450">
    <property type="entry name" value="ACONITASE_1"/>
    <property type="match status" value="1"/>
</dbReference>
<dbReference type="InterPro" id="IPR050067">
    <property type="entry name" value="IPM_dehydratase_rel_enz"/>
</dbReference>
<evidence type="ECO:0000256" key="9">
    <source>
        <dbReference type="ARBA" id="ARBA00023004"/>
    </source>
</evidence>
<evidence type="ECO:0000256" key="8">
    <source>
        <dbReference type="ARBA" id="ARBA00022723"/>
    </source>
</evidence>
<dbReference type="GO" id="GO:0003861">
    <property type="term" value="F:3-isopropylmalate dehydratase activity"/>
    <property type="evidence" value="ECO:0007669"/>
    <property type="project" value="UniProtKB-UniRule"/>
</dbReference>
<reference evidence="15 16" key="1">
    <citation type="journal article" date="2019" name="Microorganisms">
        <title>Genome Insights into the Novel Species Microvirga brassicacearum, a Rapeseed Endophyte with Biotechnological Potential.</title>
        <authorList>
            <person name="Jimenez-Gomez A."/>
            <person name="Saati-Santamaria Z."/>
            <person name="Igual J.M."/>
            <person name="Rivas R."/>
            <person name="Mateos P.F."/>
            <person name="Garcia-Fraile P."/>
        </authorList>
    </citation>
    <scope>NUCLEOTIDE SEQUENCE [LARGE SCALE GENOMIC DNA]</scope>
    <source>
        <strain evidence="15 16">CDVBN77</strain>
    </source>
</reference>
<dbReference type="HAMAP" id="MF_01026">
    <property type="entry name" value="LeuC_type1"/>
    <property type="match status" value="1"/>
</dbReference>
<proteinExistence type="inferred from homology"/>
<keyword evidence="5 13" id="KW-0432">Leucine biosynthesis</keyword>
<dbReference type="Pfam" id="PF00330">
    <property type="entry name" value="Aconitase"/>
    <property type="match status" value="1"/>
</dbReference>
<feature type="binding site" evidence="13">
    <location>
        <position position="358"/>
    </location>
    <ligand>
        <name>[4Fe-4S] cluster</name>
        <dbReference type="ChEBI" id="CHEBI:49883"/>
    </ligand>
</feature>
<keyword evidence="9 13" id="KW-0408">Iron</keyword>
<comment type="pathway">
    <text evidence="3 13">Amino-acid biosynthesis; L-leucine biosynthesis; L-leucine from 3-methyl-2-oxobutanoate: step 2/4.</text>
</comment>
<dbReference type="PANTHER" id="PTHR43822:SF9">
    <property type="entry name" value="3-ISOPROPYLMALATE DEHYDRATASE"/>
    <property type="match status" value="1"/>
</dbReference>
<dbReference type="InterPro" id="IPR004430">
    <property type="entry name" value="3-IsopropMal_deHydase_lsu"/>
</dbReference>
<evidence type="ECO:0000256" key="3">
    <source>
        <dbReference type="ARBA" id="ARBA00004729"/>
    </source>
</evidence>
<accession>A0A5N3PI89</accession>
<dbReference type="InterPro" id="IPR018136">
    <property type="entry name" value="Aconitase_4Fe-4S_BS"/>
</dbReference>
<comment type="cofactor">
    <cofactor evidence="13">
        <name>[4Fe-4S] cluster</name>
        <dbReference type="ChEBI" id="CHEBI:49883"/>
    </cofactor>
    <text evidence="13">Binds 1 [4Fe-4S] cluster per subunit.</text>
</comment>
<feature type="binding site" evidence="13">
    <location>
        <position position="419"/>
    </location>
    <ligand>
        <name>[4Fe-4S] cluster</name>
        <dbReference type="ChEBI" id="CHEBI:49883"/>
    </ligand>
</feature>
<evidence type="ECO:0000313" key="15">
    <source>
        <dbReference type="EMBL" id="KAB0269469.1"/>
    </source>
</evidence>
<dbReference type="PANTHER" id="PTHR43822">
    <property type="entry name" value="HOMOACONITASE, MITOCHONDRIAL-RELATED"/>
    <property type="match status" value="1"/>
</dbReference>
<keyword evidence="11 13" id="KW-0456">Lyase</keyword>
<dbReference type="GO" id="GO:0009098">
    <property type="term" value="P:L-leucine biosynthetic process"/>
    <property type="evidence" value="ECO:0007669"/>
    <property type="project" value="UniProtKB-UniRule"/>
</dbReference>
<feature type="binding site" evidence="13">
    <location>
        <position position="416"/>
    </location>
    <ligand>
        <name>[4Fe-4S] cluster</name>
        <dbReference type="ChEBI" id="CHEBI:49883"/>
    </ligand>
</feature>
<name>A0A5N3PI89_9HYPH</name>
<keyword evidence="12 13" id="KW-0100">Branched-chain amino acid biosynthesis</keyword>
<dbReference type="Gene3D" id="3.30.499.10">
    <property type="entry name" value="Aconitase, domain 3"/>
    <property type="match status" value="2"/>
</dbReference>
<evidence type="ECO:0000259" key="14">
    <source>
        <dbReference type="Pfam" id="PF00330"/>
    </source>
</evidence>
<protein>
    <recommendedName>
        <fullName evidence="13">3-isopropylmalate dehydratase large subunit</fullName>
        <ecNumber evidence="13">4.2.1.33</ecNumber>
    </recommendedName>
    <alternativeName>
        <fullName evidence="13">Alpha-IPM isomerase</fullName>
        <shortName evidence="13">IPMI</shortName>
    </alternativeName>
    <alternativeName>
        <fullName evidence="13">Isopropylmalate isomerase</fullName>
    </alternativeName>
</protein>
<evidence type="ECO:0000256" key="7">
    <source>
        <dbReference type="ARBA" id="ARBA00022605"/>
    </source>
</evidence>
<evidence type="ECO:0000256" key="2">
    <source>
        <dbReference type="ARBA" id="ARBA00002695"/>
    </source>
</evidence>
<dbReference type="InterPro" id="IPR001030">
    <property type="entry name" value="Acoase/IPM_deHydtase_lsu_aba"/>
</dbReference>
<feature type="domain" description="Aconitase/3-isopropylmalate dehydratase large subunit alpha/beta/alpha" evidence="14">
    <location>
        <begin position="18"/>
        <end position="466"/>
    </location>
</feature>
<evidence type="ECO:0000256" key="13">
    <source>
        <dbReference type="HAMAP-Rule" id="MF_01026"/>
    </source>
</evidence>
<keyword evidence="8 13" id="KW-0479">Metal-binding</keyword>
<evidence type="ECO:0000313" key="16">
    <source>
        <dbReference type="Proteomes" id="UP000325684"/>
    </source>
</evidence>
<comment type="similarity">
    <text evidence="13">Belongs to the aconitase/IPM isomerase family. LeuC type 1 subfamily.</text>
</comment>
<evidence type="ECO:0000256" key="11">
    <source>
        <dbReference type="ARBA" id="ARBA00023239"/>
    </source>
</evidence>
<comment type="caution">
    <text evidence="15">The sequence shown here is derived from an EMBL/GenBank/DDBJ whole genome shotgun (WGS) entry which is preliminary data.</text>
</comment>
<evidence type="ECO:0000256" key="10">
    <source>
        <dbReference type="ARBA" id="ARBA00023014"/>
    </source>
</evidence>
<evidence type="ECO:0000256" key="4">
    <source>
        <dbReference type="ARBA" id="ARBA00011271"/>
    </source>
</evidence>
<dbReference type="NCBIfam" id="NF004016">
    <property type="entry name" value="PRK05478.1"/>
    <property type="match status" value="1"/>
</dbReference>
<dbReference type="GO" id="GO:0046872">
    <property type="term" value="F:metal ion binding"/>
    <property type="evidence" value="ECO:0007669"/>
    <property type="project" value="UniProtKB-KW"/>
</dbReference>
<dbReference type="FunFam" id="3.30.499.10:FF:000007">
    <property type="entry name" value="3-isopropylmalate dehydratase large subunit"/>
    <property type="match status" value="1"/>
</dbReference>
<sequence>MAREESARTGTARKAMFDKIWDRHVIVARDQGPSLIYIDRDIIHEGSFHAFADMKRRGLTVRKPRQMFGTPDHYVPTSGRSIGDAATPEIARMISQFDKNMQWGGIRNFGLRDPRQGIVHVVGPEQGITLPGLTIVCSDSHTSTHGALGAIAFGIGQSENAHVMATQTLWQARPRTMRITIDGTLAKGVHSKDVILAIIGKIGAGGAGGHAIEYAGQAIRAMSIEQRLTICNMSIEAAARCGMVAPDDTTFEYLHGRPFAPSEADWDDAVAYWRTLPSEADAVFDSEVELDGGAIEPMVTWGTSPQDTLPITGFVPDPAAQTDAAHREMVAAALRYMGLEPGTALADVPIDRVFIGSCTNSRLEDLRAAAAVLKGRKAVVPAMVVPGSTGVKLAAEAEGIDRIFRDAGFEWRESGCSMCAAMNGDFVKPQERCASTSNRNFVGRQGPGARTHLMSPAMAAAAAVTGRLTDVRRMMS</sequence>
<dbReference type="GO" id="GO:0051539">
    <property type="term" value="F:4 iron, 4 sulfur cluster binding"/>
    <property type="evidence" value="ECO:0007669"/>
    <property type="project" value="UniProtKB-KW"/>
</dbReference>
<keyword evidence="16" id="KW-1185">Reference proteome</keyword>
<evidence type="ECO:0000256" key="5">
    <source>
        <dbReference type="ARBA" id="ARBA00022430"/>
    </source>
</evidence>
<gene>
    <name evidence="13 15" type="primary">leuC</name>
    <name evidence="15" type="ORF">FEZ63_00775</name>
</gene>
<dbReference type="EMBL" id="VCMV01000002">
    <property type="protein sequence ID" value="KAB0269469.1"/>
    <property type="molecule type" value="Genomic_DNA"/>
</dbReference>
<dbReference type="UniPathway" id="UPA00048">
    <property type="reaction ID" value="UER00071"/>
</dbReference>
<dbReference type="RefSeq" id="WP_150941734.1">
    <property type="nucleotide sequence ID" value="NZ_VCMV01000002.1"/>
</dbReference>
<comment type="function">
    <text evidence="2 13">Catalyzes the isomerization between 2-isopropylmalate and 3-isopropylmalate, via the formation of 2-isopropylmaleate.</text>
</comment>
<keyword evidence="7 13" id="KW-0028">Amino-acid biosynthesis</keyword>
<evidence type="ECO:0000256" key="6">
    <source>
        <dbReference type="ARBA" id="ARBA00022485"/>
    </source>
</evidence>
<dbReference type="NCBIfam" id="TIGR00170">
    <property type="entry name" value="leuC"/>
    <property type="match status" value="1"/>
</dbReference>
<comment type="catalytic activity">
    <reaction evidence="1 13">
        <text>(2R,3S)-3-isopropylmalate = (2S)-2-isopropylmalate</text>
        <dbReference type="Rhea" id="RHEA:32287"/>
        <dbReference type="ChEBI" id="CHEBI:1178"/>
        <dbReference type="ChEBI" id="CHEBI:35121"/>
        <dbReference type="EC" id="4.2.1.33"/>
    </reaction>
</comment>
<dbReference type="NCBIfam" id="NF009116">
    <property type="entry name" value="PRK12466.1"/>
    <property type="match status" value="1"/>
</dbReference>
<keyword evidence="10 13" id="KW-0411">Iron-sulfur</keyword>
<dbReference type="InterPro" id="IPR015931">
    <property type="entry name" value="Acnase/IPM_dHydase_lsu_aba_1/3"/>
</dbReference>
<comment type="subunit">
    <text evidence="4 13">Heterodimer of LeuC and LeuD.</text>
</comment>
<dbReference type="InterPro" id="IPR036008">
    <property type="entry name" value="Aconitase_4Fe-4S_dom"/>
</dbReference>
<evidence type="ECO:0000256" key="12">
    <source>
        <dbReference type="ARBA" id="ARBA00023304"/>
    </source>
</evidence>
<dbReference type="PRINTS" id="PR00415">
    <property type="entry name" value="ACONITASE"/>
</dbReference>
<evidence type="ECO:0000256" key="1">
    <source>
        <dbReference type="ARBA" id="ARBA00000491"/>
    </source>
</evidence>
<dbReference type="SUPFAM" id="SSF53732">
    <property type="entry name" value="Aconitase iron-sulfur domain"/>
    <property type="match status" value="1"/>
</dbReference>